<dbReference type="RefSeq" id="WP_209337466.1">
    <property type="nucleotide sequence ID" value="NZ_JAGIYY010000015.1"/>
</dbReference>
<comment type="caution">
    <text evidence="2">The sequence shown here is derived from an EMBL/GenBank/DDBJ whole genome shotgun (WGS) entry which is preliminary data.</text>
</comment>
<dbReference type="InterPro" id="IPR011251">
    <property type="entry name" value="Luciferase-like_dom"/>
</dbReference>
<name>A0A8J7R547_9HYPH</name>
<gene>
    <name evidence="2" type="ORF">J5Y06_22550</name>
</gene>
<evidence type="ECO:0000259" key="1">
    <source>
        <dbReference type="Pfam" id="PF00296"/>
    </source>
</evidence>
<accession>A0A8J7R547</accession>
<dbReference type="InterPro" id="IPR036661">
    <property type="entry name" value="Luciferase-like_sf"/>
</dbReference>
<proteinExistence type="predicted"/>
<dbReference type="Pfam" id="PF00296">
    <property type="entry name" value="Bac_luciferase"/>
    <property type="match status" value="1"/>
</dbReference>
<dbReference type="AlphaFoldDB" id="A0A8J7R547"/>
<sequence>MHFGVLDHLDFGGKTDLSAHYEERLRMVERLDRAGFYGFHVTEHHCTPLGGAASPSIFLASAAQRTDNIRLGTLVYTLPMHHPLRLIEEICMLDHLSNGRLDIGFGRGSVPFELSYFGLDPDDAVDHYSEALKIVREGLTTSHLDHNGKYFQFRDIPIALFPLQRPMPPVWYGVHSIESAQKSADLGYNIVCNQAVENSARYIGSFREALDKSGTSRSTRMIGLHRAVIVAPTDREAEAVADRAYQNFLKSFRFVTARHGAENKVSGRENSFAELVKIGRGIAGSPATVADFLADQMSRAGANYCLMYLALGDMSHEEITTSIKLLANQVMPRLQGEDGLARYGTDG</sequence>
<dbReference type="SUPFAM" id="SSF51679">
    <property type="entry name" value="Bacterial luciferase-like"/>
    <property type="match status" value="1"/>
</dbReference>
<protein>
    <submittedName>
        <fullName evidence="2">LLM class flavin-dependent oxidoreductase</fullName>
    </submittedName>
</protein>
<evidence type="ECO:0000313" key="2">
    <source>
        <dbReference type="EMBL" id="MBP0441433.1"/>
    </source>
</evidence>
<dbReference type="PANTHER" id="PTHR30137">
    <property type="entry name" value="LUCIFERASE-LIKE MONOOXYGENASE"/>
    <property type="match status" value="1"/>
</dbReference>
<feature type="domain" description="Luciferase-like" evidence="1">
    <location>
        <begin position="1"/>
        <end position="302"/>
    </location>
</feature>
<dbReference type="EMBL" id="JAGIYY010000015">
    <property type="protein sequence ID" value="MBP0441433.1"/>
    <property type="molecule type" value="Genomic_DNA"/>
</dbReference>
<dbReference type="GO" id="GO:0016705">
    <property type="term" value="F:oxidoreductase activity, acting on paired donors, with incorporation or reduction of molecular oxygen"/>
    <property type="evidence" value="ECO:0007669"/>
    <property type="project" value="InterPro"/>
</dbReference>
<dbReference type="InterPro" id="IPR050766">
    <property type="entry name" value="Bact_Lucif_Oxidored"/>
</dbReference>
<dbReference type="PANTHER" id="PTHR30137:SF6">
    <property type="entry name" value="LUCIFERASE-LIKE MONOOXYGENASE"/>
    <property type="match status" value="1"/>
</dbReference>
<organism evidence="2 3">
    <name type="scientific">Tianweitania sediminis</name>
    <dbReference type="NCBI Taxonomy" id="1502156"/>
    <lineage>
        <taxon>Bacteria</taxon>
        <taxon>Pseudomonadati</taxon>
        <taxon>Pseudomonadota</taxon>
        <taxon>Alphaproteobacteria</taxon>
        <taxon>Hyphomicrobiales</taxon>
        <taxon>Phyllobacteriaceae</taxon>
        <taxon>Tianweitania</taxon>
    </lineage>
</organism>
<keyword evidence="3" id="KW-1185">Reference proteome</keyword>
<dbReference type="Proteomes" id="UP000666240">
    <property type="component" value="Unassembled WGS sequence"/>
</dbReference>
<dbReference type="Gene3D" id="3.20.20.30">
    <property type="entry name" value="Luciferase-like domain"/>
    <property type="match status" value="1"/>
</dbReference>
<reference evidence="2" key="1">
    <citation type="submission" date="2021-03" db="EMBL/GenBank/DDBJ databases">
        <title>Genome sequencing and assembly of Tianweitania sediminis.</title>
        <authorList>
            <person name="Chhetri G."/>
        </authorList>
    </citation>
    <scope>NUCLEOTIDE SEQUENCE</scope>
    <source>
        <strain evidence="2">Z8</strain>
    </source>
</reference>
<dbReference type="GO" id="GO:0005829">
    <property type="term" value="C:cytosol"/>
    <property type="evidence" value="ECO:0007669"/>
    <property type="project" value="TreeGrafter"/>
</dbReference>
<evidence type="ECO:0000313" key="3">
    <source>
        <dbReference type="Proteomes" id="UP000666240"/>
    </source>
</evidence>